<dbReference type="AlphaFoldDB" id="A0A1G4AWW7"/>
<dbReference type="Proteomes" id="UP000176998">
    <property type="component" value="Unassembled WGS sequence"/>
</dbReference>
<feature type="compositionally biased region" description="Basic and acidic residues" evidence="1">
    <location>
        <begin position="137"/>
        <end position="149"/>
    </location>
</feature>
<feature type="region of interest" description="Disordered" evidence="1">
    <location>
        <begin position="124"/>
        <end position="152"/>
    </location>
</feature>
<sequence>MMEVIQCKCTSCQTKLANFFNLWTQIGKSYFSPLIDAQGTTQMVAKEPTRIGEAETLVAGCELQDVSCVKCDNVIGLKCLSSPVNHVLCDSQILLRQTSVVFLKKNGKPIELDVRRKLKLRDDSRTGSCSTNAHFNSDYRQEPGFENGHRSSNSENIDLLRLRADLDTQRENIERIDTAGFQVISQFDGAVSRIEKEIAKLRSTMDQLQKDIDLHRADLKCLKSEGSSGTHPMQNSPKVSRLESQVRTASAAISEMQKLSEDFRKEHDGSRRELQTTREDLRRLESATLGLQLTVTSVTETAKESLEMARDSAKETASLRTELTQLRRIMEQDRKNNLGLSKQQIPSRELDILTSNITKIGTRANQVETLQMEFDLFKSRIQRLEASAERPARSCEESQLAPGQQPESSETFPAILNFNIDAASNGVYQEANARVPTEAITASPKVLQPTSRKRRAPAEQITQAGEEKQGPRLTRSGNIDKRSAKKSRVSLPVSRKG</sequence>
<feature type="compositionally biased region" description="Polar residues" evidence="1">
    <location>
        <begin position="225"/>
        <end position="242"/>
    </location>
</feature>
<dbReference type="RefSeq" id="XP_022470786.1">
    <property type="nucleotide sequence ID" value="XM_022622746.1"/>
</dbReference>
<dbReference type="GeneID" id="34564256"/>
<evidence type="ECO:0000256" key="1">
    <source>
        <dbReference type="SAM" id="MobiDB-lite"/>
    </source>
</evidence>
<dbReference type="OrthoDB" id="5396360at2759"/>
<evidence type="ECO:0000313" key="3">
    <source>
        <dbReference type="Proteomes" id="UP000176998"/>
    </source>
</evidence>
<accession>A0A1G4AWW7</accession>
<comment type="caution">
    <text evidence="2">The sequence shown here is derived from an EMBL/GenBank/DDBJ whole genome shotgun (WGS) entry which is preliminary data.</text>
</comment>
<feature type="region of interest" description="Disordered" evidence="1">
    <location>
        <begin position="388"/>
        <end position="409"/>
    </location>
</feature>
<protein>
    <recommendedName>
        <fullName evidence="4">Yippee/Mis18/Cereblon domain-containing protein</fullName>
    </recommendedName>
</protein>
<keyword evidence="3" id="KW-1185">Reference proteome</keyword>
<dbReference type="EMBL" id="MJBS01000116">
    <property type="protein sequence ID" value="OHE93621.1"/>
    <property type="molecule type" value="Genomic_DNA"/>
</dbReference>
<feature type="compositionally biased region" description="Polar residues" evidence="1">
    <location>
        <begin position="126"/>
        <end position="135"/>
    </location>
</feature>
<organism evidence="2 3">
    <name type="scientific">Colletotrichum orchidophilum</name>
    <dbReference type="NCBI Taxonomy" id="1209926"/>
    <lineage>
        <taxon>Eukaryota</taxon>
        <taxon>Fungi</taxon>
        <taxon>Dikarya</taxon>
        <taxon>Ascomycota</taxon>
        <taxon>Pezizomycotina</taxon>
        <taxon>Sordariomycetes</taxon>
        <taxon>Hypocreomycetidae</taxon>
        <taxon>Glomerellales</taxon>
        <taxon>Glomerellaceae</taxon>
        <taxon>Colletotrichum</taxon>
    </lineage>
</organism>
<proteinExistence type="predicted"/>
<feature type="region of interest" description="Disordered" evidence="1">
    <location>
        <begin position="439"/>
        <end position="497"/>
    </location>
</feature>
<name>A0A1G4AWW7_9PEZI</name>
<reference evidence="2 3" key="1">
    <citation type="submission" date="2016-09" db="EMBL/GenBank/DDBJ databases">
        <authorList>
            <person name="Capua I."/>
            <person name="De Benedictis P."/>
            <person name="Joannis T."/>
            <person name="Lombin L.H."/>
            <person name="Cattoli G."/>
        </authorList>
    </citation>
    <scope>NUCLEOTIDE SEQUENCE [LARGE SCALE GENOMIC DNA]</scope>
    <source>
        <strain evidence="2 3">IMI 309357</strain>
    </source>
</reference>
<gene>
    <name evidence="2" type="ORF">CORC01_11120</name>
</gene>
<evidence type="ECO:0000313" key="2">
    <source>
        <dbReference type="EMBL" id="OHE93621.1"/>
    </source>
</evidence>
<evidence type="ECO:0008006" key="4">
    <source>
        <dbReference type="Google" id="ProtNLM"/>
    </source>
</evidence>
<feature type="region of interest" description="Disordered" evidence="1">
    <location>
        <begin position="223"/>
        <end position="242"/>
    </location>
</feature>